<dbReference type="EMBL" id="CP022129">
    <property type="protein sequence ID" value="ASF48303.1"/>
    <property type="molecule type" value="Genomic_DNA"/>
</dbReference>
<evidence type="ECO:0008006" key="3">
    <source>
        <dbReference type="Google" id="ProtNLM"/>
    </source>
</evidence>
<proteinExistence type="predicted"/>
<name>A0A1Z4C448_9GAMM</name>
<protein>
    <recommendedName>
        <fullName evidence="3">Phage tail protein</fullName>
    </recommendedName>
</protein>
<reference evidence="1 2" key="1">
    <citation type="submission" date="2017-06" db="EMBL/GenBank/DDBJ databases">
        <title>Genome Sequencing of the methanotroph Methylovulum psychrotolerants str. HV10-M2 isolated from a high-altitude environment.</title>
        <authorList>
            <person name="Mateos-Rivera A."/>
        </authorList>
    </citation>
    <scope>NUCLEOTIDE SEQUENCE [LARGE SCALE GENOMIC DNA]</scope>
    <source>
        <strain evidence="1 2">HV10_M2</strain>
    </source>
</reference>
<accession>A0A1Z4C448</accession>
<dbReference type="KEGG" id="mpsy:CEK71_20780"/>
<sequence length="350" mass="37625">MRLTPLAASAAFDNVEGDLKQLFIDLFGTYLADSMADASTLALPEYASETLLRKSLNDYGLVLLESTLRPATDYDSLLRLVFKAWRGRNGNGRGLAFFRTLISALYPPGTTSVVPLWQPHALPYGSGMVTALPPGTSTAWLTSRIALQVPTSVNVGLLHDLIAYSLPARFVIHILDDLSGDAAANPAATAALSVANVMTQAGVLIVSLTGNTLYSVDGSDFGDFNAELLKASDYADWNSQNQTIALNSSGAYRIVAQVSLTLADSYYSLNGPCGVAVEAAQLPRSRYNINNAWEPSPDVVLGWHDEFLVDAATPLETALRVYLTNQGSPYSVYTQVNVLLLVQKLDDSLL</sequence>
<dbReference type="Proteomes" id="UP000197019">
    <property type="component" value="Chromosome"/>
</dbReference>
<evidence type="ECO:0000313" key="2">
    <source>
        <dbReference type="Proteomes" id="UP000197019"/>
    </source>
</evidence>
<dbReference type="AlphaFoldDB" id="A0A1Z4C448"/>
<dbReference type="RefSeq" id="WP_088621173.1">
    <property type="nucleotide sequence ID" value="NZ_CP022129.1"/>
</dbReference>
<organism evidence="1 2">
    <name type="scientific">Methylovulum psychrotolerans</name>
    <dbReference type="NCBI Taxonomy" id="1704499"/>
    <lineage>
        <taxon>Bacteria</taxon>
        <taxon>Pseudomonadati</taxon>
        <taxon>Pseudomonadota</taxon>
        <taxon>Gammaproteobacteria</taxon>
        <taxon>Methylococcales</taxon>
        <taxon>Methylococcaceae</taxon>
        <taxon>Methylovulum</taxon>
    </lineage>
</organism>
<gene>
    <name evidence="1" type="ORF">CEK71_20780</name>
</gene>
<keyword evidence="2" id="KW-1185">Reference proteome</keyword>
<evidence type="ECO:0000313" key="1">
    <source>
        <dbReference type="EMBL" id="ASF48303.1"/>
    </source>
</evidence>